<reference evidence="3" key="1">
    <citation type="journal article" date="2020" name="Nature">
        <title>Giant virus diversity and host interactions through global metagenomics.</title>
        <authorList>
            <person name="Schulz F."/>
            <person name="Roux S."/>
            <person name="Paez-Espino D."/>
            <person name="Jungbluth S."/>
            <person name="Walsh D.A."/>
            <person name="Denef V.J."/>
            <person name="McMahon K.D."/>
            <person name="Konstantinidis K.T."/>
            <person name="Eloe-Fadrosh E.A."/>
            <person name="Kyrpides N.C."/>
            <person name="Woyke T."/>
        </authorList>
    </citation>
    <scope>NUCLEOTIDE SEQUENCE</scope>
    <source>
        <strain evidence="3">GVMAG-S-3300013014-104</strain>
    </source>
</reference>
<organism evidence="3">
    <name type="scientific">viral metagenome</name>
    <dbReference type="NCBI Taxonomy" id="1070528"/>
    <lineage>
        <taxon>unclassified sequences</taxon>
        <taxon>metagenomes</taxon>
        <taxon>organismal metagenomes</taxon>
    </lineage>
</organism>
<sequence>MSNFRTEEELNKLKEAFENNQENLSLDEKEFIQFILNNNDENEGHKWTLFSTVKSNDVNFITKFLNENENKNFPTPLNMDEIQNLPKGIPLMIVSYGNPNRKDRLFQYNDDSLLWHREIYFSRLFSSNSHGLFTEDPAINSQGKDIRKFYWGNEERVTGLAFEPILTRVFKLNDEFYNKYFINVLRALPGIGEDYLKAKANFALKQEQELWQKLFTELHAKVPVKEGGKRSKKNKKTKKQKSRKLI</sequence>
<protein>
    <submittedName>
        <fullName evidence="3">Uncharacterized protein</fullName>
    </submittedName>
</protein>
<feature type="compositionally biased region" description="Basic residues" evidence="2">
    <location>
        <begin position="230"/>
        <end position="246"/>
    </location>
</feature>
<keyword evidence="1" id="KW-0175">Coiled coil</keyword>
<feature type="region of interest" description="Disordered" evidence="2">
    <location>
        <begin position="225"/>
        <end position="246"/>
    </location>
</feature>
<proteinExistence type="predicted"/>
<dbReference type="AlphaFoldDB" id="A0A6C0KPI1"/>
<evidence type="ECO:0000256" key="2">
    <source>
        <dbReference type="SAM" id="MobiDB-lite"/>
    </source>
</evidence>
<name>A0A6C0KPI1_9ZZZZ</name>
<evidence type="ECO:0000256" key="1">
    <source>
        <dbReference type="SAM" id="Coils"/>
    </source>
</evidence>
<dbReference type="EMBL" id="MN740945">
    <property type="protein sequence ID" value="QHU19183.1"/>
    <property type="molecule type" value="Genomic_DNA"/>
</dbReference>
<accession>A0A6C0KPI1</accession>
<evidence type="ECO:0000313" key="3">
    <source>
        <dbReference type="EMBL" id="QHU19183.1"/>
    </source>
</evidence>
<feature type="coiled-coil region" evidence="1">
    <location>
        <begin position="3"/>
        <end position="30"/>
    </location>
</feature>